<proteinExistence type="predicted"/>
<evidence type="ECO:0000256" key="1">
    <source>
        <dbReference type="SAM" id="MobiDB-lite"/>
    </source>
</evidence>
<dbReference type="EMBL" id="JACHIP010000006">
    <property type="protein sequence ID" value="MBB5059616.1"/>
    <property type="molecule type" value="Genomic_DNA"/>
</dbReference>
<sequence>MSRSLPIREASFVLASMLLGAGTTSAVGQVAANGQSSVAGSSLPAAQPTAAPPTGAASQTSGFSNAAARPQTKLEVTYANGMLTVSAANASLGQILQQISQKTGMKISGSAGEDSVFGQYGPSPVSEVLASLLDGSGSNMLLVDNKSGPAELILTPRRGGATPPSANAGNYSRNDVEPQQQYVPPVRPFQPPTNTGRGPASANPDGSPAFAPPPGFGPGGTSGAGDQQKTPQQIYEQLQLQGSQQQAAPQE</sequence>
<feature type="signal peptide" evidence="2">
    <location>
        <begin position="1"/>
        <end position="26"/>
    </location>
</feature>
<evidence type="ECO:0008006" key="5">
    <source>
        <dbReference type="Google" id="ProtNLM"/>
    </source>
</evidence>
<reference evidence="3 4" key="1">
    <citation type="submission" date="2020-08" db="EMBL/GenBank/DDBJ databases">
        <title>Genomic Encyclopedia of Type Strains, Phase IV (KMG-V): Genome sequencing to study the core and pangenomes of soil and plant-associated prokaryotes.</title>
        <authorList>
            <person name="Whitman W."/>
        </authorList>
    </citation>
    <scope>NUCLEOTIDE SEQUENCE [LARGE SCALE GENOMIC DNA]</scope>
    <source>
        <strain evidence="3 4">M8UP14</strain>
    </source>
</reference>
<protein>
    <recommendedName>
        <fullName evidence="5">Secretin/TonB short N-terminal domain-containing protein</fullName>
    </recommendedName>
</protein>
<feature type="compositionally biased region" description="Low complexity" evidence="1">
    <location>
        <begin position="231"/>
        <end position="251"/>
    </location>
</feature>
<feature type="chain" id="PRO_5031495747" description="Secretin/TonB short N-terminal domain-containing protein" evidence="2">
    <location>
        <begin position="27"/>
        <end position="251"/>
    </location>
</feature>
<feature type="compositionally biased region" description="Polar residues" evidence="1">
    <location>
        <begin position="164"/>
        <end position="182"/>
    </location>
</feature>
<feature type="region of interest" description="Disordered" evidence="1">
    <location>
        <begin position="153"/>
        <end position="251"/>
    </location>
</feature>
<gene>
    <name evidence="3" type="ORF">HDF16_004342</name>
</gene>
<evidence type="ECO:0000313" key="3">
    <source>
        <dbReference type="EMBL" id="MBB5059616.1"/>
    </source>
</evidence>
<evidence type="ECO:0000313" key="4">
    <source>
        <dbReference type="Proteomes" id="UP000540989"/>
    </source>
</evidence>
<feature type="region of interest" description="Disordered" evidence="1">
    <location>
        <begin position="37"/>
        <end position="66"/>
    </location>
</feature>
<evidence type="ECO:0000256" key="2">
    <source>
        <dbReference type="SAM" id="SignalP"/>
    </source>
</evidence>
<dbReference type="AlphaFoldDB" id="A0A7W7ZGY5"/>
<name>A0A7W7ZGY5_9BACT</name>
<accession>A0A7W7ZGY5</accession>
<dbReference type="Proteomes" id="UP000540989">
    <property type="component" value="Unassembled WGS sequence"/>
</dbReference>
<feature type="compositionally biased region" description="Low complexity" evidence="1">
    <location>
        <begin position="41"/>
        <end position="61"/>
    </location>
</feature>
<keyword evidence="4" id="KW-1185">Reference proteome</keyword>
<organism evidence="3 4">
    <name type="scientific">Granulicella aggregans</name>
    <dbReference type="NCBI Taxonomy" id="474949"/>
    <lineage>
        <taxon>Bacteria</taxon>
        <taxon>Pseudomonadati</taxon>
        <taxon>Acidobacteriota</taxon>
        <taxon>Terriglobia</taxon>
        <taxon>Terriglobales</taxon>
        <taxon>Acidobacteriaceae</taxon>
        <taxon>Granulicella</taxon>
    </lineage>
</organism>
<keyword evidence="2" id="KW-0732">Signal</keyword>
<comment type="caution">
    <text evidence="3">The sequence shown here is derived from an EMBL/GenBank/DDBJ whole genome shotgun (WGS) entry which is preliminary data.</text>
</comment>